<name>A0A139A840_GONPJ</name>
<dbReference type="Proteomes" id="UP000070544">
    <property type="component" value="Unassembled WGS sequence"/>
</dbReference>
<evidence type="ECO:0000313" key="3">
    <source>
        <dbReference type="EMBL" id="KXS12981.1"/>
    </source>
</evidence>
<dbReference type="Gene3D" id="2.60.34.10">
    <property type="entry name" value="Substrate Binding Domain Of DNAk, Chain A, domain 1"/>
    <property type="match status" value="1"/>
</dbReference>
<sequence length="314" mass="34770">MGALAVDSINVGGGDIVNEVHDLIIAKYVEQKFDITPEVEAKVRRELEKYKIQCSQNYEDGAATDVGISNFPVVHIHSWEFEKVCQKLIEHMERLFADLLFVCNKARTQQHGDIIMSDIKRMVLSEGGSYLPHCRDKLKHMFRRDIVVGTLDPKTVVASGAAFCAHKVMKGQFPFGQITNTVPMPISIVVKNTSNTGYVPWEVVKCGKPIPVEVTCKFVTTIDTQASMELKVLQGMQGNYQRNNLIGSMIVGRLPKRPKGSVTVALKCSVTIGSQLRVEARIAGSDQNAVEQKCIIQSIGRALNENEVELRGSI</sequence>
<keyword evidence="2" id="KW-0067">ATP-binding</keyword>
<dbReference type="PANTHER" id="PTHR19375">
    <property type="entry name" value="HEAT SHOCK PROTEIN 70KDA"/>
    <property type="match status" value="1"/>
</dbReference>
<gene>
    <name evidence="3" type="ORF">M427DRAFT_388130</name>
</gene>
<evidence type="ECO:0000256" key="1">
    <source>
        <dbReference type="ARBA" id="ARBA00022741"/>
    </source>
</evidence>
<accession>A0A139A840</accession>
<keyword evidence="4" id="KW-1185">Reference proteome</keyword>
<dbReference type="SUPFAM" id="SSF100920">
    <property type="entry name" value="Heat shock protein 70kD (HSP70), peptide-binding domain"/>
    <property type="match status" value="1"/>
</dbReference>
<dbReference type="SUPFAM" id="SSF53067">
    <property type="entry name" value="Actin-like ATPase domain"/>
    <property type="match status" value="1"/>
</dbReference>
<keyword evidence="1" id="KW-0547">Nucleotide-binding</keyword>
<dbReference type="InterPro" id="IPR043129">
    <property type="entry name" value="ATPase_NBD"/>
</dbReference>
<protein>
    <recommendedName>
        <fullName evidence="5">HSP70-domain-containing protein</fullName>
    </recommendedName>
</protein>
<evidence type="ECO:0008006" key="5">
    <source>
        <dbReference type="Google" id="ProtNLM"/>
    </source>
</evidence>
<reference evidence="3 4" key="1">
    <citation type="journal article" date="2015" name="Genome Biol. Evol.">
        <title>Phylogenomic analyses indicate that early fungi evolved digesting cell walls of algal ancestors of land plants.</title>
        <authorList>
            <person name="Chang Y."/>
            <person name="Wang S."/>
            <person name="Sekimoto S."/>
            <person name="Aerts A.L."/>
            <person name="Choi C."/>
            <person name="Clum A."/>
            <person name="LaButti K.M."/>
            <person name="Lindquist E.A."/>
            <person name="Yee Ngan C."/>
            <person name="Ohm R.A."/>
            <person name="Salamov A.A."/>
            <person name="Grigoriev I.V."/>
            <person name="Spatafora J.W."/>
            <person name="Berbee M.L."/>
        </authorList>
    </citation>
    <scope>NUCLEOTIDE SEQUENCE [LARGE SCALE GENOMIC DNA]</scope>
    <source>
        <strain evidence="3 4">JEL478</strain>
    </source>
</reference>
<dbReference type="AlphaFoldDB" id="A0A139A840"/>
<organism evidence="3 4">
    <name type="scientific">Gonapodya prolifera (strain JEL478)</name>
    <name type="common">Monoblepharis prolifera</name>
    <dbReference type="NCBI Taxonomy" id="1344416"/>
    <lineage>
        <taxon>Eukaryota</taxon>
        <taxon>Fungi</taxon>
        <taxon>Fungi incertae sedis</taxon>
        <taxon>Chytridiomycota</taxon>
        <taxon>Chytridiomycota incertae sedis</taxon>
        <taxon>Monoblepharidomycetes</taxon>
        <taxon>Monoblepharidales</taxon>
        <taxon>Gonapodyaceae</taxon>
        <taxon>Gonapodya</taxon>
    </lineage>
</organism>
<dbReference type="GO" id="GO:0005524">
    <property type="term" value="F:ATP binding"/>
    <property type="evidence" value="ECO:0007669"/>
    <property type="project" value="UniProtKB-KW"/>
</dbReference>
<dbReference type="Pfam" id="PF00012">
    <property type="entry name" value="HSP70"/>
    <property type="match status" value="1"/>
</dbReference>
<dbReference type="Gene3D" id="3.90.640.10">
    <property type="entry name" value="Actin, Chain A, domain 4"/>
    <property type="match status" value="1"/>
</dbReference>
<evidence type="ECO:0000256" key="2">
    <source>
        <dbReference type="ARBA" id="ARBA00022840"/>
    </source>
</evidence>
<dbReference type="InterPro" id="IPR013126">
    <property type="entry name" value="Hsp_70_fam"/>
</dbReference>
<dbReference type="EMBL" id="KQ965783">
    <property type="protein sequence ID" value="KXS12981.1"/>
    <property type="molecule type" value="Genomic_DNA"/>
</dbReference>
<dbReference type="Gene3D" id="3.30.420.40">
    <property type="match status" value="2"/>
</dbReference>
<dbReference type="STRING" id="1344416.A0A139A840"/>
<dbReference type="GO" id="GO:0140662">
    <property type="term" value="F:ATP-dependent protein folding chaperone"/>
    <property type="evidence" value="ECO:0007669"/>
    <property type="project" value="InterPro"/>
</dbReference>
<evidence type="ECO:0000313" key="4">
    <source>
        <dbReference type="Proteomes" id="UP000070544"/>
    </source>
</evidence>
<proteinExistence type="predicted"/>
<dbReference type="InterPro" id="IPR029047">
    <property type="entry name" value="HSP70_peptide-bd_sf"/>
</dbReference>